<sequence>MEYHIKASSVSNQDAVIHIKQSDIDFGTTPKTAETLPNPAELFLGAFASCVLKNVERFSGMMKFSYTKATIEVNATRLENPPRMEHLIYNVTIYTNDKKLNTDLLKKNIEKFGTIYNTVKLSCSISGTVSAKAHV</sequence>
<organism evidence="1 2">
    <name type="scientific">Algibacter lectus</name>
    <dbReference type="NCBI Taxonomy" id="221126"/>
    <lineage>
        <taxon>Bacteria</taxon>
        <taxon>Pseudomonadati</taxon>
        <taxon>Bacteroidota</taxon>
        <taxon>Flavobacteriia</taxon>
        <taxon>Flavobacteriales</taxon>
        <taxon>Flavobacteriaceae</taxon>
        <taxon>Algibacter</taxon>
    </lineage>
</organism>
<evidence type="ECO:0000313" key="1">
    <source>
        <dbReference type="EMBL" id="TDY64571.1"/>
    </source>
</evidence>
<reference evidence="1 2" key="1">
    <citation type="submission" date="2019-03" db="EMBL/GenBank/DDBJ databases">
        <title>Genomic Encyclopedia of Type Strains, Phase III (KMG-III): the genomes of soil and plant-associated and newly described type strains.</title>
        <authorList>
            <person name="Whitman W."/>
        </authorList>
    </citation>
    <scope>NUCLEOTIDE SEQUENCE [LARGE SCALE GENOMIC DNA]</scope>
    <source>
        <strain evidence="1 2">CECT 8301</strain>
    </source>
</reference>
<keyword evidence="2" id="KW-1185">Reference proteome</keyword>
<accession>A0A4V6QDD3</accession>
<dbReference type="InterPro" id="IPR015946">
    <property type="entry name" value="KH_dom-like_a/b"/>
</dbReference>
<protein>
    <submittedName>
        <fullName evidence="1">Putative OsmC-like protein</fullName>
    </submittedName>
</protein>
<dbReference type="AlphaFoldDB" id="A0A4V6QDD3"/>
<dbReference type="RefSeq" id="WP_133966867.1">
    <property type="nucleotide sequence ID" value="NZ_SORL01000007.1"/>
</dbReference>
<dbReference type="Proteomes" id="UP000294824">
    <property type="component" value="Unassembled WGS sequence"/>
</dbReference>
<dbReference type="SUPFAM" id="SSF82784">
    <property type="entry name" value="OsmC-like"/>
    <property type="match status" value="1"/>
</dbReference>
<dbReference type="InterPro" id="IPR036102">
    <property type="entry name" value="OsmC/Ohrsf"/>
</dbReference>
<dbReference type="InterPro" id="IPR003718">
    <property type="entry name" value="OsmC/Ohr_fam"/>
</dbReference>
<proteinExistence type="predicted"/>
<evidence type="ECO:0000313" key="2">
    <source>
        <dbReference type="Proteomes" id="UP000294824"/>
    </source>
</evidence>
<dbReference type="Pfam" id="PF02566">
    <property type="entry name" value="OsmC"/>
    <property type="match status" value="1"/>
</dbReference>
<dbReference type="EMBL" id="SORL01000007">
    <property type="protein sequence ID" value="TDY64571.1"/>
    <property type="molecule type" value="Genomic_DNA"/>
</dbReference>
<dbReference type="Gene3D" id="3.30.300.20">
    <property type="match status" value="1"/>
</dbReference>
<comment type="caution">
    <text evidence="1">The sequence shown here is derived from an EMBL/GenBank/DDBJ whole genome shotgun (WGS) entry which is preliminary data.</text>
</comment>
<gene>
    <name evidence="1" type="ORF">DFQ06_1483</name>
</gene>
<name>A0A4V6QDD3_9FLAO</name>